<evidence type="ECO:0000313" key="4">
    <source>
        <dbReference type="Proteomes" id="UP000719412"/>
    </source>
</evidence>
<protein>
    <recommendedName>
        <fullName evidence="2">Peptidase A2 domain-containing protein</fullName>
    </recommendedName>
</protein>
<sequence>MNPLPPQIALPFRHVVKKQPLVRNDNNLTLVMIRGKPVHCLIDTGAECSLMTEKTALQVGSPLKPCATRLKGIGSTFVTAFASTEVLVETEEVSLELRMFVEGMLSSMMISGSSLIRLALA</sequence>
<name>A0A8J6LMA9_TENMO</name>
<evidence type="ECO:0000259" key="2">
    <source>
        <dbReference type="PROSITE" id="PS50175"/>
    </source>
</evidence>
<keyword evidence="1" id="KW-0378">Hydrolase</keyword>
<dbReference type="Gene3D" id="2.40.70.10">
    <property type="entry name" value="Acid Proteases"/>
    <property type="match status" value="1"/>
</dbReference>
<dbReference type="GO" id="GO:0004190">
    <property type="term" value="F:aspartic-type endopeptidase activity"/>
    <property type="evidence" value="ECO:0007669"/>
    <property type="project" value="InterPro"/>
</dbReference>
<dbReference type="InterPro" id="IPR001995">
    <property type="entry name" value="Peptidase_A2_cat"/>
</dbReference>
<comment type="caution">
    <text evidence="3">The sequence shown here is derived from an EMBL/GenBank/DDBJ whole genome shotgun (WGS) entry which is preliminary data.</text>
</comment>
<feature type="domain" description="Peptidase A2" evidence="2">
    <location>
        <begin position="38"/>
        <end position="75"/>
    </location>
</feature>
<keyword evidence="4" id="KW-1185">Reference proteome</keyword>
<accession>A0A8J6LMA9</accession>
<dbReference type="EMBL" id="JABDTM020018508">
    <property type="protein sequence ID" value="KAH0817971.1"/>
    <property type="molecule type" value="Genomic_DNA"/>
</dbReference>
<reference evidence="3" key="1">
    <citation type="journal article" date="2020" name="J Insects Food Feed">
        <title>The yellow mealworm (Tenebrio molitor) genome: a resource for the emerging insects as food and feed industry.</title>
        <authorList>
            <person name="Eriksson T."/>
            <person name="Andere A."/>
            <person name="Kelstrup H."/>
            <person name="Emery V."/>
            <person name="Picard C."/>
        </authorList>
    </citation>
    <scope>NUCLEOTIDE SEQUENCE</scope>
    <source>
        <strain evidence="3">Stoneville</strain>
        <tissue evidence="3">Whole head</tissue>
    </source>
</reference>
<organism evidence="3 4">
    <name type="scientific">Tenebrio molitor</name>
    <name type="common">Yellow mealworm beetle</name>
    <dbReference type="NCBI Taxonomy" id="7067"/>
    <lineage>
        <taxon>Eukaryota</taxon>
        <taxon>Metazoa</taxon>
        <taxon>Ecdysozoa</taxon>
        <taxon>Arthropoda</taxon>
        <taxon>Hexapoda</taxon>
        <taxon>Insecta</taxon>
        <taxon>Pterygota</taxon>
        <taxon>Neoptera</taxon>
        <taxon>Endopterygota</taxon>
        <taxon>Coleoptera</taxon>
        <taxon>Polyphaga</taxon>
        <taxon>Cucujiformia</taxon>
        <taxon>Tenebrionidae</taxon>
        <taxon>Tenebrio</taxon>
    </lineage>
</organism>
<dbReference type="Pfam" id="PF13650">
    <property type="entry name" value="Asp_protease_2"/>
    <property type="match status" value="1"/>
</dbReference>
<dbReference type="InterPro" id="IPR001969">
    <property type="entry name" value="Aspartic_peptidase_AS"/>
</dbReference>
<dbReference type="GO" id="GO:0006508">
    <property type="term" value="P:proteolysis"/>
    <property type="evidence" value="ECO:0007669"/>
    <property type="project" value="InterPro"/>
</dbReference>
<proteinExistence type="predicted"/>
<dbReference type="Proteomes" id="UP000719412">
    <property type="component" value="Unassembled WGS sequence"/>
</dbReference>
<evidence type="ECO:0000256" key="1">
    <source>
        <dbReference type="ARBA" id="ARBA00022801"/>
    </source>
</evidence>
<dbReference type="AlphaFoldDB" id="A0A8J6LMA9"/>
<dbReference type="SUPFAM" id="SSF50630">
    <property type="entry name" value="Acid proteases"/>
    <property type="match status" value="1"/>
</dbReference>
<gene>
    <name evidence="3" type="ORF">GEV33_004820</name>
</gene>
<dbReference type="PROSITE" id="PS00141">
    <property type="entry name" value="ASP_PROTEASE"/>
    <property type="match status" value="1"/>
</dbReference>
<dbReference type="PROSITE" id="PS50175">
    <property type="entry name" value="ASP_PROT_RETROV"/>
    <property type="match status" value="1"/>
</dbReference>
<evidence type="ECO:0000313" key="3">
    <source>
        <dbReference type="EMBL" id="KAH0817971.1"/>
    </source>
</evidence>
<reference evidence="3" key="2">
    <citation type="submission" date="2021-08" db="EMBL/GenBank/DDBJ databases">
        <authorList>
            <person name="Eriksson T."/>
        </authorList>
    </citation>
    <scope>NUCLEOTIDE SEQUENCE</scope>
    <source>
        <strain evidence="3">Stoneville</strain>
        <tissue evidence="3">Whole head</tissue>
    </source>
</reference>
<dbReference type="InterPro" id="IPR021109">
    <property type="entry name" value="Peptidase_aspartic_dom_sf"/>
</dbReference>